<keyword evidence="3 13" id="KW-0716">Sensory transduction</keyword>
<gene>
    <name evidence="15" type="ORF">ACEWY4_013858</name>
</gene>
<dbReference type="PRINTS" id="PR00237">
    <property type="entry name" value="GPCRRHODOPSN"/>
</dbReference>
<keyword evidence="8 13" id="KW-0297">G-protein coupled receptor</keyword>
<keyword evidence="2 13" id="KW-0600">Photoreceptor protein</keyword>
<evidence type="ECO:0000256" key="12">
    <source>
        <dbReference type="ARBA" id="ARBA00023224"/>
    </source>
</evidence>
<dbReference type="AlphaFoldDB" id="A0ABD1JXL6"/>
<dbReference type="GO" id="GO:0016020">
    <property type="term" value="C:membrane"/>
    <property type="evidence" value="ECO:0007669"/>
    <property type="project" value="UniProtKB-SubCell"/>
</dbReference>
<evidence type="ECO:0000256" key="3">
    <source>
        <dbReference type="ARBA" id="ARBA00022606"/>
    </source>
</evidence>
<evidence type="ECO:0000256" key="4">
    <source>
        <dbReference type="ARBA" id="ARBA00022692"/>
    </source>
</evidence>
<feature type="transmembrane region" description="Helical" evidence="13">
    <location>
        <begin position="145"/>
        <end position="162"/>
    </location>
</feature>
<evidence type="ECO:0000256" key="10">
    <source>
        <dbReference type="ARBA" id="ARBA00023157"/>
    </source>
</evidence>
<evidence type="ECO:0000256" key="2">
    <source>
        <dbReference type="ARBA" id="ARBA00022543"/>
    </source>
</evidence>
<dbReference type="PROSITE" id="PS50262">
    <property type="entry name" value="G_PROTEIN_RECEP_F1_2"/>
    <property type="match status" value="1"/>
</dbReference>
<evidence type="ECO:0000256" key="13">
    <source>
        <dbReference type="RuleBase" id="RU004951"/>
    </source>
</evidence>
<dbReference type="InterPro" id="IPR000276">
    <property type="entry name" value="GPCR_Rhodpsn"/>
</dbReference>
<dbReference type="InterPro" id="IPR027430">
    <property type="entry name" value="Retinal_BS"/>
</dbReference>
<evidence type="ECO:0000256" key="1">
    <source>
        <dbReference type="ARBA" id="ARBA00004141"/>
    </source>
</evidence>
<accession>A0ABD1JXL6</accession>
<evidence type="ECO:0000256" key="9">
    <source>
        <dbReference type="ARBA" id="ARBA00023136"/>
    </source>
</evidence>
<dbReference type="GO" id="GO:0009881">
    <property type="term" value="F:photoreceptor activity"/>
    <property type="evidence" value="ECO:0007669"/>
    <property type="project" value="UniProtKB-KW"/>
</dbReference>
<feature type="transmembrane region" description="Helical" evidence="13">
    <location>
        <begin position="110"/>
        <end position="133"/>
    </location>
</feature>
<dbReference type="EMBL" id="JBHFQA010000011">
    <property type="protein sequence ID" value="KAL2091595.1"/>
    <property type="molecule type" value="Genomic_DNA"/>
</dbReference>
<dbReference type="PROSITE" id="PS00238">
    <property type="entry name" value="OPSIN"/>
    <property type="match status" value="1"/>
</dbReference>
<organism evidence="15 16">
    <name type="scientific">Coilia grayii</name>
    <name type="common">Gray's grenadier anchovy</name>
    <dbReference type="NCBI Taxonomy" id="363190"/>
    <lineage>
        <taxon>Eukaryota</taxon>
        <taxon>Metazoa</taxon>
        <taxon>Chordata</taxon>
        <taxon>Craniata</taxon>
        <taxon>Vertebrata</taxon>
        <taxon>Euteleostomi</taxon>
        <taxon>Actinopterygii</taxon>
        <taxon>Neopterygii</taxon>
        <taxon>Teleostei</taxon>
        <taxon>Clupei</taxon>
        <taxon>Clupeiformes</taxon>
        <taxon>Clupeoidei</taxon>
        <taxon>Engraulidae</taxon>
        <taxon>Coilinae</taxon>
        <taxon>Coilia</taxon>
    </lineage>
</organism>
<protein>
    <recommendedName>
        <fullName evidence="14">G-protein coupled receptors family 1 profile domain-containing protein</fullName>
    </recommendedName>
</protein>
<feature type="domain" description="G-protein coupled receptors family 1 profile" evidence="14">
    <location>
        <begin position="49"/>
        <end position="297"/>
    </location>
</feature>
<dbReference type="SUPFAM" id="SSF81321">
    <property type="entry name" value="Family A G protein-coupled receptor-like"/>
    <property type="match status" value="1"/>
</dbReference>
<dbReference type="FunFam" id="1.20.1070.10:FF:000391">
    <property type="entry name" value="Parapinopsin b"/>
    <property type="match status" value="1"/>
</dbReference>
<evidence type="ECO:0000256" key="7">
    <source>
        <dbReference type="ARBA" id="ARBA00022991"/>
    </source>
</evidence>
<sequence length="343" mass="37538">MALPANFTEPSSSSSSMTDNPVVDSFFPRYGYTTLSVIMGIVTVTAVTLNSTVIIVTSRHRQLRQPLNYALVNLAVADLGTAVMGGMPAVLSNAAGRHMTGRAGCVLEGFSVSLFGITALCTVALIAAERLFVVRKPLGNMKFQAWHAVTGVVVSWVWSLIWNTPPLFGWGDYQLEGVKTSCGPDWHSRKPGNVSYILCYFLLCFAIPFTFIIVSYSWLLLTLRQVARLGGGATAKAEAKVAWMVVAMVLAFLVSWLPYAVLALVVVCDPDVNFSPLVAMVPVYLAKSSTVYNPLIYIFMNKQFRKFAVPFLFCGRNPWMVEESEVELHTTVSSISNQVSPEP</sequence>
<keyword evidence="4 13" id="KW-0812">Transmembrane</keyword>
<proteinExistence type="inferred from homology"/>
<comment type="caution">
    <text evidence="15">The sequence shown here is derived from an EMBL/GenBank/DDBJ whole genome shotgun (WGS) entry which is preliminary data.</text>
</comment>
<reference evidence="15 16" key="1">
    <citation type="submission" date="2024-09" db="EMBL/GenBank/DDBJ databases">
        <title>A chromosome-level genome assembly of Gray's grenadier anchovy, Coilia grayii.</title>
        <authorList>
            <person name="Fu Z."/>
        </authorList>
    </citation>
    <scope>NUCLEOTIDE SEQUENCE [LARGE SCALE GENOMIC DNA]</scope>
    <source>
        <strain evidence="15">G4</strain>
        <tissue evidence="15">Muscle</tissue>
    </source>
</reference>
<feature type="transmembrane region" description="Helical" evidence="13">
    <location>
        <begin position="194"/>
        <end position="221"/>
    </location>
</feature>
<dbReference type="Pfam" id="PF00001">
    <property type="entry name" value="7tm_1"/>
    <property type="match status" value="1"/>
</dbReference>
<keyword evidence="6 13" id="KW-1133">Transmembrane helix</keyword>
<dbReference type="GO" id="GO:0004930">
    <property type="term" value="F:G protein-coupled receptor activity"/>
    <property type="evidence" value="ECO:0007669"/>
    <property type="project" value="UniProtKB-KW"/>
</dbReference>
<keyword evidence="5 13" id="KW-0681">Retinal protein</keyword>
<keyword evidence="7 13" id="KW-0157">Chromophore</keyword>
<comment type="subcellular location">
    <subcellularLocation>
        <location evidence="1 13">Membrane</location>
        <topology evidence="1 13">Multi-pass membrane protein</topology>
    </subcellularLocation>
</comment>
<dbReference type="PANTHER" id="PTHR24240">
    <property type="entry name" value="OPSIN"/>
    <property type="match status" value="1"/>
</dbReference>
<feature type="transmembrane region" description="Helical" evidence="13">
    <location>
        <begin position="69"/>
        <end position="90"/>
    </location>
</feature>
<name>A0ABD1JXL6_9TELE</name>
<keyword evidence="9 13" id="KW-0472">Membrane</keyword>
<evidence type="ECO:0000313" key="16">
    <source>
        <dbReference type="Proteomes" id="UP001591681"/>
    </source>
</evidence>
<feature type="transmembrane region" description="Helical" evidence="13">
    <location>
        <begin position="279"/>
        <end position="300"/>
    </location>
</feature>
<dbReference type="InterPro" id="IPR017452">
    <property type="entry name" value="GPCR_Rhodpsn_7TM"/>
</dbReference>
<evidence type="ECO:0000259" key="14">
    <source>
        <dbReference type="PROSITE" id="PS50262"/>
    </source>
</evidence>
<dbReference type="Gene3D" id="1.20.1070.10">
    <property type="entry name" value="Rhodopsin 7-helix transmembrane proteins"/>
    <property type="match status" value="1"/>
</dbReference>
<keyword evidence="12 13" id="KW-0807">Transducer</keyword>
<feature type="transmembrane region" description="Helical" evidence="13">
    <location>
        <begin position="30"/>
        <end position="57"/>
    </location>
</feature>
<keyword evidence="16" id="KW-1185">Reference proteome</keyword>
<evidence type="ECO:0000256" key="8">
    <source>
        <dbReference type="ARBA" id="ARBA00023040"/>
    </source>
</evidence>
<dbReference type="InterPro" id="IPR001760">
    <property type="entry name" value="Opsin"/>
</dbReference>
<keyword evidence="11 13" id="KW-0675">Receptor</keyword>
<comment type="similarity">
    <text evidence="13">Belongs to the G-protein coupled receptor 1 family. Opsin subfamily.</text>
</comment>
<dbReference type="GO" id="GO:0007602">
    <property type="term" value="P:phototransduction"/>
    <property type="evidence" value="ECO:0007669"/>
    <property type="project" value="UniProtKB-KW"/>
</dbReference>
<dbReference type="PRINTS" id="PR00238">
    <property type="entry name" value="OPSIN"/>
</dbReference>
<feature type="transmembrane region" description="Helical" evidence="13">
    <location>
        <begin position="241"/>
        <end position="267"/>
    </location>
</feature>
<dbReference type="InterPro" id="IPR050125">
    <property type="entry name" value="GPCR_opsins"/>
</dbReference>
<evidence type="ECO:0000256" key="6">
    <source>
        <dbReference type="ARBA" id="ARBA00022989"/>
    </source>
</evidence>
<evidence type="ECO:0000256" key="11">
    <source>
        <dbReference type="ARBA" id="ARBA00023170"/>
    </source>
</evidence>
<keyword evidence="10" id="KW-1015">Disulfide bond</keyword>
<evidence type="ECO:0000256" key="5">
    <source>
        <dbReference type="ARBA" id="ARBA00022925"/>
    </source>
</evidence>
<evidence type="ECO:0000313" key="15">
    <source>
        <dbReference type="EMBL" id="KAL2091595.1"/>
    </source>
</evidence>
<dbReference type="Proteomes" id="UP001591681">
    <property type="component" value="Unassembled WGS sequence"/>
</dbReference>